<dbReference type="Proteomes" id="UP000652761">
    <property type="component" value="Unassembled WGS sequence"/>
</dbReference>
<dbReference type="EMBL" id="NMUH01000491">
    <property type="protein sequence ID" value="MQL80148.1"/>
    <property type="molecule type" value="Genomic_DNA"/>
</dbReference>
<dbReference type="AlphaFoldDB" id="A0A843U971"/>
<proteinExistence type="predicted"/>
<name>A0A843U971_COLES</name>
<sequence length="63" mass="7011">MEVTYFSSLEPSFGLGRPSLFAELEKGSITQLHLELEKGSITQLHLGVLLQSEVKKPCRQPDP</sequence>
<evidence type="ECO:0000313" key="2">
    <source>
        <dbReference type="Proteomes" id="UP000652761"/>
    </source>
</evidence>
<protein>
    <submittedName>
        <fullName evidence="1">Uncharacterized protein</fullName>
    </submittedName>
</protein>
<comment type="caution">
    <text evidence="1">The sequence shown here is derived from an EMBL/GenBank/DDBJ whole genome shotgun (WGS) entry which is preliminary data.</text>
</comment>
<organism evidence="1 2">
    <name type="scientific">Colocasia esculenta</name>
    <name type="common">Wild taro</name>
    <name type="synonym">Arum esculentum</name>
    <dbReference type="NCBI Taxonomy" id="4460"/>
    <lineage>
        <taxon>Eukaryota</taxon>
        <taxon>Viridiplantae</taxon>
        <taxon>Streptophyta</taxon>
        <taxon>Embryophyta</taxon>
        <taxon>Tracheophyta</taxon>
        <taxon>Spermatophyta</taxon>
        <taxon>Magnoliopsida</taxon>
        <taxon>Liliopsida</taxon>
        <taxon>Araceae</taxon>
        <taxon>Aroideae</taxon>
        <taxon>Colocasieae</taxon>
        <taxon>Colocasia</taxon>
    </lineage>
</organism>
<keyword evidence="2" id="KW-1185">Reference proteome</keyword>
<gene>
    <name evidence="1" type="ORF">Taro_012594</name>
</gene>
<reference evidence="1" key="1">
    <citation type="submission" date="2017-07" db="EMBL/GenBank/DDBJ databases">
        <title>Taro Niue Genome Assembly and Annotation.</title>
        <authorList>
            <person name="Atibalentja N."/>
            <person name="Keating K."/>
            <person name="Fields C.J."/>
        </authorList>
    </citation>
    <scope>NUCLEOTIDE SEQUENCE</scope>
    <source>
        <strain evidence="1">Niue_2</strain>
        <tissue evidence="1">Leaf</tissue>
    </source>
</reference>
<accession>A0A843U971</accession>
<evidence type="ECO:0000313" key="1">
    <source>
        <dbReference type="EMBL" id="MQL80148.1"/>
    </source>
</evidence>